<dbReference type="EMBL" id="CP002056">
    <property type="protein sequence ID" value="ADI30036.1"/>
    <property type="molecule type" value="Genomic_DNA"/>
</dbReference>
<gene>
    <name evidence="1" type="ordered locus">M301_1656</name>
</gene>
<dbReference type="RefSeq" id="WP_013148348.1">
    <property type="nucleotide sequence ID" value="NC_014207.1"/>
</dbReference>
<evidence type="ECO:0000313" key="2">
    <source>
        <dbReference type="Proteomes" id="UP000000383"/>
    </source>
</evidence>
<dbReference type="HOGENOM" id="CLU_1617121_0_0_4"/>
<dbReference type="PROSITE" id="PS51257">
    <property type="entry name" value="PROKAR_LIPOPROTEIN"/>
    <property type="match status" value="1"/>
</dbReference>
<dbReference type="Proteomes" id="UP000000383">
    <property type="component" value="Chromosome"/>
</dbReference>
<dbReference type="STRING" id="666681.M301_1656"/>
<sequence>MVSKYQECEFLEFLYLRKIKVIYITFLLVISSSCFSAQSSESNLQALGGNSKLTLSAHSSQKNEAKVFIKKGMSYINARRILLNEGWLVPILPKGGYGKDDAKVISECSGNSDLCNKFPEIDSCSGSEEGNCNMYFHSRQEGKLSVTTSGGLGAGAIVESWSRR</sequence>
<proteinExistence type="predicted"/>
<name>D7DJ01_METV0</name>
<keyword evidence="2" id="KW-1185">Reference proteome</keyword>
<organism evidence="1 2">
    <name type="scientific">Methylotenera versatilis (strain 301)</name>
    <dbReference type="NCBI Taxonomy" id="666681"/>
    <lineage>
        <taxon>Bacteria</taxon>
        <taxon>Pseudomonadati</taxon>
        <taxon>Pseudomonadota</taxon>
        <taxon>Betaproteobacteria</taxon>
        <taxon>Nitrosomonadales</taxon>
        <taxon>Methylophilaceae</taxon>
        <taxon>Methylotenera</taxon>
    </lineage>
</organism>
<protein>
    <submittedName>
        <fullName evidence="1">Uncharacterized protein</fullName>
    </submittedName>
</protein>
<dbReference type="AlphaFoldDB" id="D7DJ01"/>
<evidence type="ECO:0000313" key="1">
    <source>
        <dbReference type="EMBL" id="ADI30036.1"/>
    </source>
</evidence>
<reference evidence="1 2" key="2">
    <citation type="journal article" date="2011" name="J. Bacteriol.">
        <title>Genomes of three methylotrophs from a single niche uncover genetic and metabolic divergence of Methylophilaceae.</title>
        <authorList>
            <person name="Lapidus A."/>
            <person name="Clum A."/>
            <person name="Labutti K."/>
            <person name="Kaluzhnaya M.G."/>
            <person name="Lim S."/>
            <person name="Beck D.A."/>
            <person name="Glavina Del Rio T."/>
            <person name="Nolan M."/>
            <person name="Mavromatis K."/>
            <person name="Huntemann M."/>
            <person name="Lucas S."/>
            <person name="Lidstrom M.E."/>
            <person name="Ivanova N."/>
            <person name="Chistoserdova L."/>
        </authorList>
    </citation>
    <scope>NUCLEOTIDE SEQUENCE [LARGE SCALE GENOMIC DNA]</scope>
    <source>
        <strain evidence="1 2">301</strain>
    </source>
</reference>
<dbReference type="KEGG" id="meh:M301_1656"/>
<accession>D7DJ01</accession>
<dbReference type="OrthoDB" id="8777037at2"/>
<reference evidence="2" key="1">
    <citation type="submission" date="2010-05" db="EMBL/GenBank/DDBJ databases">
        <title>Complete sequence of Methylotenera sp. 301.</title>
        <authorList>
            <person name="Lucas S."/>
            <person name="Copeland A."/>
            <person name="Lapidus A."/>
            <person name="Cheng J.-F."/>
            <person name="Bruce D."/>
            <person name="Goodwin L."/>
            <person name="Pitluck S."/>
            <person name="Clum A."/>
            <person name="Land M."/>
            <person name="Hauser L."/>
            <person name="Kyrpides N."/>
            <person name="Ivanova N."/>
            <person name="Chistoservova L."/>
            <person name="Kalyuzhnaya M."/>
            <person name="Woyke T."/>
        </authorList>
    </citation>
    <scope>NUCLEOTIDE SEQUENCE [LARGE SCALE GENOMIC DNA]</scope>
    <source>
        <strain evidence="2">301</strain>
    </source>
</reference>